<dbReference type="EMBL" id="CP060204">
    <property type="protein sequence ID" value="QNH53723.1"/>
    <property type="molecule type" value="Genomic_DNA"/>
</dbReference>
<keyword evidence="3" id="KW-1185">Reference proteome</keyword>
<accession>A0A7G7VHY0</accession>
<gene>
    <name evidence="2" type="ORF">H1B31_07455</name>
</gene>
<comment type="similarity">
    <text evidence="1">Belongs to the UPF0297 family.</text>
</comment>
<dbReference type="PANTHER" id="PTHR40067">
    <property type="entry name" value="UPF0297 PROTEIN YRZL"/>
    <property type="match status" value="1"/>
</dbReference>
<dbReference type="AlphaFoldDB" id="A0A7G7VHY0"/>
<dbReference type="NCBIfam" id="NF003997">
    <property type="entry name" value="PRK05473.1"/>
    <property type="match status" value="1"/>
</dbReference>
<dbReference type="PANTHER" id="PTHR40067:SF1">
    <property type="entry name" value="UPF0297 PROTEIN YRZL"/>
    <property type="match status" value="1"/>
</dbReference>
<dbReference type="KEGG" id="stim:H1B31_07455"/>
<dbReference type="Proteomes" id="UP000515480">
    <property type="component" value="Chromosome"/>
</dbReference>
<dbReference type="Pfam" id="PF06135">
    <property type="entry name" value="IreB"/>
    <property type="match status" value="1"/>
</dbReference>
<dbReference type="InterPro" id="IPR009309">
    <property type="entry name" value="IreB"/>
</dbReference>
<reference evidence="2 3" key="1">
    <citation type="submission" date="2020-07" db="EMBL/GenBank/DDBJ databases">
        <title>Complete genome and description of Selenomonas timonensis sp. nov., a new bacterium isolated from a gingivitis subject.</title>
        <authorList>
            <person name="Antezack A."/>
        </authorList>
    </citation>
    <scope>NUCLEOTIDE SEQUENCE [LARGE SCALE GENOMIC DNA]</scope>
    <source>
        <strain evidence="2 3">Marseille-Q3039</strain>
    </source>
</reference>
<dbReference type="RefSeq" id="WP_009439702.1">
    <property type="nucleotide sequence ID" value="NZ_CP060204.1"/>
</dbReference>
<evidence type="ECO:0000313" key="3">
    <source>
        <dbReference type="Proteomes" id="UP000515480"/>
    </source>
</evidence>
<proteinExistence type="inferred from homology"/>
<sequence>MDEQKTMMFSFGEDKPKADVVIREAAAAMREKGYNPINQLVGYLLSGDPAYVTSHKDARSKIRSLERDDLLDELVRFYLEHEK</sequence>
<evidence type="ECO:0000313" key="2">
    <source>
        <dbReference type="EMBL" id="QNH53723.1"/>
    </source>
</evidence>
<protein>
    <submittedName>
        <fullName evidence="2">IreB family regulatory phosphoprotein</fullName>
    </submittedName>
</protein>
<name>A0A7G7VHY0_9FIRM</name>
<organism evidence="2 3">
    <name type="scientific">Selenomonas timonae</name>
    <dbReference type="NCBI Taxonomy" id="2754044"/>
    <lineage>
        <taxon>Bacteria</taxon>
        <taxon>Bacillati</taxon>
        <taxon>Bacillota</taxon>
        <taxon>Negativicutes</taxon>
        <taxon>Selenomonadales</taxon>
        <taxon>Selenomonadaceae</taxon>
        <taxon>Selenomonas</taxon>
    </lineage>
</organism>
<evidence type="ECO:0000256" key="1">
    <source>
        <dbReference type="ARBA" id="ARBA00010888"/>
    </source>
</evidence>